<dbReference type="CDD" id="cd00190">
    <property type="entry name" value="Tryp_SPc"/>
    <property type="match status" value="1"/>
</dbReference>
<proteinExistence type="predicted"/>
<dbReference type="EnsemblMetazoa" id="PHUM505030-RA">
    <property type="protein sequence ID" value="PHUM505030-PA"/>
    <property type="gene ID" value="PHUM505030"/>
</dbReference>
<evidence type="ECO:0000256" key="2">
    <source>
        <dbReference type="ARBA" id="ARBA00022525"/>
    </source>
</evidence>
<feature type="chain" id="PRO_5011412738" evidence="8">
    <location>
        <begin position="20"/>
        <end position="267"/>
    </location>
</feature>
<dbReference type="AlphaFoldDB" id="E0VXV2"/>
<evidence type="ECO:0000256" key="4">
    <source>
        <dbReference type="ARBA" id="ARBA00022801"/>
    </source>
</evidence>
<dbReference type="EC" id="3.4.21.1" evidence="10"/>
<name>E0VXV2_PEDHC</name>
<dbReference type="PRINTS" id="PR00722">
    <property type="entry name" value="CHYMOTRYPSIN"/>
</dbReference>
<reference evidence="11" key="3">
    <citation type="submission" date="2021-02" db="UniProtKB">
        <authorList>
            <consortium name="EnsemblMetazoa"/>
        </authorList>
    </citation>
    <scope>IDENTIFICATION</scope>
    <source>
        <strain evidence="11">USDA</strain>
    </source>
</reference>
<evidence type="ECO:0000259" key="9">
    <source>
        <dbReference type="PROSITE" id="PS50240"/>
    </source>
</evidence>
<organism>
    <name type="scientific">Pediculus humanus subsp. corporis</name>
    <name type="common">Body louse</name>
    <dbReference type="NCBI Taxonomy" id="121224"/>
    <lineage>
        <taxon>Eukaryota</taxon>
        <taxon>Metazoa</taxon>
        <taxon>Ecdysozoa</taxon>
        <taxon>Arthropoda</taxon>
        <taxon>Hexapoda</taxon>
        <taxon>Insecta</taxon>
        <taxon>Pterygota</taxon>
        <taxon>Neoptera</taxon>
        <taxon>Paraneoptera</taxon>
        <taxon>Psocodea</taxon>
        <taxon>Troctomorpha</taxon>
        <taxon>Phthiraptera</taxon>
        <taxon>Anoplura</taxon>
        <taxon>Pediculidae</taxon>
        <taxon>Pediculus</taxon>
    </lineage>
</organism>
<evidence type="ECO:0000256" key="7">
    <source>
        <dbReference type="RuleBase" id="RU363034"/>
    </source>
</evidence>
<dbReference type="SMART" id="SM00020">
    <property type="entry name" value="Tryp_SPc"/>
    <property type="match status" value="1"/>
</dbReference>
<dbReference type="CTD" id="8232928"/>
<evidence type="ECO:0000256" key="3">
    <source>
        <dbReference type="ARBA" id="ARBA00022670"/>
    </source>
</evidence>
<dbReference type="EMBL" id="DS235841">
    <property type="protein sequence ID" value="EEB18208.1"/>
    <property type="molecule type" value="Genomic_DNA"/>
</dbReference>
<keyword evidence="5 7" id="KW-0720">Serine protease</keyword>
<dbReference type="FunCoup" id="E0VXV2">
    <property type="interactions" value="14"/>
</dbReference>
<dbReference type="InterPro" id="IPR001314">
    <property type="entry name" value="Peptidase_S1A"/>
</dbReference>
<dbReference type="KEGG" id="phu:Phum_PHUM505030"/>
<dbReference type="InterPro" id="IPR001254">
    <property type="entry name" value="Trypsin_dom"/>
</dbReference>
<dbReference type="InterPro" id="IPR050127">
    <property type="entry name" value="Serine_Proteases_S1"/>
</dbReference>
<evidence type="ECO:0000313" key="11">
    <source>
        <dbReference type="EnsemblMetazoa" id="PHUM505030-PA"/>
    </source>
</evidence>
<dbReference type="InterPro" id="IPR043504">
    <property type="entry name" value="Peptidase_S1_PA_chymotrypsin"/>
</dbReference>
<dbReference type="InterPro" id="IPR009003">
    <property type="entry name" value="Peptidase_S1_PA"/>
</dbReference>
<dbReference type="MEROPS" id="S01.B05"/>
<keyword evidence="12" id="KW-1185">Reference proteome</keyword>
<feature type="domain" description="Peptidase S1" evidence="9">
    <location>
        <begin position="36"/>
        <end position="264"/>
    </location>
</feature>
<dbReference type="InParanoid" id="E0VXV2"/>
<keyword evidence="8" id="KW-0732">Signal</keyword>
<dbReference type="PROSITE" id="PS00135">
    <property type="entry name" value="TRYPSIN_SER"/>
    <property type="match status" value="1"/>
</dbReference>
<keyword evidence="6" id="KW-1015">Disulfide bond</keyword>
<sequence>MKGFFAFCFIIATAVLAEAYYPEAPLRAGLRRRPKVVGGTEAVPHSVPYQLGLLLNGSFCGGSLITKRFVLTAAHCGVVTKHPVVVMGAHKITEKEPNQVAMTGKNVVVHKQYSPNTLRNDIALVELPEDAPLSQYVQLVKLAAVDAGLFVGETARVSGWGRAYDSSTTISPVLRVVESNILTNEECRKRFGFAVFKSVICLDGSQKKSSCNGDSGGPLVVKTEEGEVQVGVVSYGSSAGCEKGFPAGFSRVTSFVDWVKDNSDYTD</sequence>
<dbReference type="eggNOG" id="KOG3627">
    <property type="taxonomic scope" value="Eukaryota"/>
</dbReference>
<evidence type="ECO:0000313" key="12">
    <source>
        <dbReference type="Proteomes" id="UP000009046"/>
    </source>
</evidence>
<dbReference type="EMBL" id="AAZO01006140">
    <property type="status" value="NOT_ANNOTATED_CDS"/>
    <property type="molecule type" value="Genomic_DNA"/>
</dbReference>
<reference evidence="10" key="2">
    <citation type="submission" date="2007-04" db="EMBL/GenBank/DDBJ databases">
        <title>The genome of the human body louse.</title>
        <authorList>
            <consortium name="The Human Body Louse Genome Consortium"/>
            <person name="Kirkness E."/>
            <person name="Walenz B."/>
            <person name="Hass B."/>
            <person name="Bruggner R."/>
            <person name="Strausberg R."/>
        </authorList>
    </citation>
    <scope>NUCLEOTIDE SEQUENCE</scope>
    <source>
        <strain evidence="10">USDA</strain>
    </source>
</reference>
<dbReference type="GO" id="GO:0006508">
    <property type="term" value="P:proteolysis"/>
    <property type="evidence" value="ECO:0007669"/>
    <property type="project" value="UniProtKB-KW"/>
</dbReference>
<dbReference type="FunFam" id="2.40.10.10:FF:000034">
    <property type="entry name" value="Eupolytin"/>
    <property type="match status" value="1"/>
</dbReference>
<dbReference type="VEuPathDB" id="VectorBase:PHUM505030"/>
<reference evidence="10" key="1">
    <citation type="submission" date="2007-04" db="EMBL/GenBank/DDBJ databases">
        <title>Annotation of Pediculus humanus corporis strain USDA.</title>
        <authorList>
            <person name="Kirkness E."/>
            <person name="Hannick L."/>
            <person name="Hass B."/>
            <person name="Bruggner R."/>
            <person name="Lawson D."/>
            <person name="Bidwell S."/>
            <person name="Joardar V."/>
            <person name="Caler E."/>
            <person name="Walenz B."/>
            <person name="Inman J."/>
            <person name="Schobel S."/>
            <person name="Galinsky K."/>
            <person name="Amedeo P."/>
            <person name="Strausberg R."/>
        </authorList>
    </citation>
    <scope>NUCLEOTIDE SEQUENCE</scope>
    <source>
        <strain evidence="10">USDA</strain>
    </source>
</reference>
<accession>E0VXV2</accession>
<dbReference type="PROSITE" id="PS00134">
    <property type="entry name" value="TRYPSIN_HIS"/>
    <property type="match status" value="1"/>
</dbReference>
<dbReference type="Proteomes" id="UP000009046">
    <property type="component" value="Unassembled WGS sequence"/>
</dbReference>
<evidence type="ECO:0000256" key="1">
    <source>
        <dbReference type="ARBA" id="ARBA00004613"/>
    </source>
</evidence>
<evidence type="ECO:0000256" key="6">
    <source>
        <dbReference type="ARBA" id="ARBA00023157"/>
    </source>
</evidence>
<dbReference type="PROSITE" id="PS50240">
    <property type="entry name" value="TRYPSIN_DOM"/>
    <property type="match status" value="1"/>
</dbReference>
<dbReference type="GO" id="GO:0004252">
    <property type="term" value="F:serine-type endopeptidase activity"/>
    <property type="evidence" value="ECO:0007669"/>
    <property type="project" value="UniProtKB-EC"/>
</dbReference>
<keyword evidence="4 7" id="KW-0378">Hydrolase</keyword>
<evidence type="ECO:0000256" key="8">
    <source>
        <dbReference type="SAM" id="SignalP"/>
    </source>
</evidence>
<feature type="signal peptide" evidence="8">
    <location>
        <begin position="1"/>
        <end position="19"/>
    </location>
</feature>
<dbReference type="Pfam" id="PF00089">
    <property type="entry name" value="Trypsin"/>
    <property type="match status" value="1"/>
</dbReference>
<dbReference type="STRING" id="121224.E0VXV2"/>
<dbReference type="GO" id="GO:0005615">
    <property type="term" value="C:extracellular space"/>
    <property type="evidence" value="ECO:0007669"/>
    <property type="project" value="TreeGrafter"/>
</dbReference>
<keyword evidence="3 7" id="KW-0645">Protease</keyword>
<evidence type="ECO:0000313" key="10">
    <source>
        <dbReference type="EMBL" id="EEB18208.1"/>
    </source>
</evidence>
<dbReference type="InterPro" id="IPR033116">
    <property type="entry name" value="TRYPSIN_SER"/>
</dbReference>
<dbReference type="PANTHER" id="PTHR24264">
    <property type="entry name" value="TRYPSIN-RELATED"/>
    <property type="match status" value="1"/>
</dbReference>
<dbReference type="InterPro" id="IPR018114">
    <property type="entry name" value="TRYPSIN_HIS"/>
</dbReference>
<comment type="subcellular location">
    <subcellularLocation>
        <location evidence="1">Secreted</location>
    </subcellularLocation>
</comment>
<dbReference type="PANTHER" id="PTHR24264:SF65">
    <property type="entry name" value="SRCR DOMAIN-CONTAINING PROTEIN"/>
    <property type="match status" value="1"/>
</dbReference>
<dbReference type="OrthoDB" id="5565075at2759"/>
<dbReference type="HOGENOM" id="CLU_006842_7_6_1"/>
<dbReference type="GeneID" id="8232928"/>
<evidence type="ECO:0000256" key="5">
    <source>
        <dbReference type="ARBA" id="ARBA00022825"/>
    </source>
</evidence>
<protein>
    <submittedName>
        <fullName evidence="10">Chymotrypsin BI, putative</fullName>
        <ecNumber evidence="10">3.4.21.1</ecNumber>
    </submittedName>
</protein>
<keyword evidence="2" id="KW-0964">Secreted</keyword>
<gene>
    <name evidence="11" type="primary">8232928</name>
    <name evidence="10" type="ORF">Phum_PHUM505030</name>
</gene>
<dbReference type="SUPFAM" id="SSF50494">
    <property type="entry name" value="Trypsin-like serine proteases"/>
    <property type="match status" value="1"/>
</dbReference>
<dbReference type="Gene3D" id="2.40.10.10">
    <property type="entry name" value="Trypsin-like serine proteases"/>
    <property type="match status" value="2"/>
</dbReference>
<dbReference type="RefSeq" id="XP_002430946.1">
    <property type="nucleotide sequence ID" value="XM_002430901.1"/>
</dbReference>